<dbReference type="AlphaFoldDB" id="A0A6J8BIZ3"/>
<proteinExistence type="predicted"/>
<dbReference type="Proteomes" id="UP000507470">
    <property type="component" value="Unassembled WGS sequence"/>
</dbReference>
<accession>A0A6J8BIZ3</accession>
<protein>
    <submittedName>
        <fullName evidence="1">Uncharacterized protein</fullName>
    </submittedName>
</protein>
<gene>
    <name evidence="1" type="ORF">MCOR_19383</name>
</gene>
<keyword evidence="2" id="KW-1185">Reference proteome</keyword>
<dbReference type="SUPFAM" id="SSF57302">
    <property type="entry name" value="Snake toxin-like"/>
    <property type="match status" value="1"/>
</dbReference>
<dbReference type="OrthoDB" id="6093375at2759"/>
<reference evidence="1 2" key="1">
    <citation type="submission" date="2020-06" db="EMBL/GenBank/DDBJ databases">
        <authorList>
            <person name="Li R."/>
            <person name="Bekaert M."/>
        </authorList>
    </citation>
    <scope>NUCLEOTIDE SEQUENCE [LARGE SCALE GENOMIC DNA]</scope>
    <source>
        <strain evidence="2">wild</strain>
    </source>
</reference>
<name>A0A6J8BIZ3_MYTCO</name>
<evidence type="ECO:0000313" key="1">
    <source>
        <dbReference type="EMBL" id="CAC5383662.1"/>
    </source>
</evidence>
<dbReference type="InterPro" id="IPR045860">
    <property type="entry name" value="Snake_toxin-like_sf"/>
</dbReference>
<dbReference type="EMBL" id="CACVKT020003420">
    <property type="protein sequence ID" value="CAC5383662.1"/>
    <property type="molecule type" value="Genomic_DNA"/>
</dbReference>
<organism evidence="1 2">
    <name type="scientific">Mytilus coruscus</name>
    <name type="common">Sea mussel</name>
    <dbReference type="NCBI Taxonomy" id="42192"/>
    <lineage>
        <taxon>Eukaryota</taxon>
        <taxon>Metazoa</taxon>
        <taxon>Spiralia</taxon>
        <taxon>Lophotrochozoa</taxon>
        <taxon>Mollusca</taxon>
        <taxon>Bivalvia</taxon>
        <taxon>Autobranchia</taxon>
        <taxon>Pteriomorphia</taxon>
        <taxon>Mytilida</taxon>
        <taxon>Mytiloidea</taxon>
        <taxon>Mytilidae</taxon>
        <taxon>Mytilinae</taxon>
        <taxon>Mytilus</taxon>
    </lineage>
</organism>
<evidence type="ECO:0000313" key="2">
    <source>
        <dbReference type="Proteomes" id="UP000507470"/>
    </source>
</evidence>
<sequence>MLSGIEVYCIALEHSLDSTDNETNAAGSNSTNIDGITCFVCGLDDGSPAKQLSDCTNIQKCRPGEFCYLEHIYDIGKRTDYYVGGCRAPETCHLQTCLKDQYNRREDHTKLVHCSECCSSSYCNGKLCNYENHTKIIVPPAKFTCPLIPTTVSPTTLTSTMTTTPTTTAIPTTTKHTTGQCRDRPGVSCTELMSINICSSLIADKYCAKSGNHCINTGHIMTPDPVITGQILTPDPVITGNLLTPDPDKILGKK</sequence>